<dbReference type="PROSITE" id="PS51257">
    <property type="entry name" value="PROKAR_LIPOPROTEIN"/>
    <property type="match status" value="1"/>
</dbReference>
<feature type="chain" id="PRO_5020834183" description="GLUG domain-containing protein" evidence="1">
    <location>
        <begin position="22"/>
        <end position="1170"/>
    </location>
</feature>
<evidence type="ECO:0000313" key="2">
    <source>
        <dbReference type="EMBL" id="TGY70763.1"/>
    </source>
</evidence>
<feature type="signal peptide" evidence="1">
    <location>
        <begin position="1"/>
        <end position="21"/>
    </location>
</feature>
<dbReference type="InterPro" id="IPR042278">
    <property type="entry name" value="Mfa-like_1_N"/>
</dbReference>
<proteinExistence type="predicted"/>
<dbReference type="AlphaFoldDB" id="A0A4S2FNX1"/>
<organism evidence="2 3">
    <name type="scientific">Phocaeicola sartorii</name>
    <dbReference type="NCBI Taxonomy" id="671267"/>
    <lineage>
        <taxon>Bacteria</taxon>
        <taxon>Pseudomonadati</taxon>
        <taxon>Bacteroidota</taxon>
        <taxon>Bacteroidia</taxon>
        <taxon>Bacteroidales</taxon>
        <taxon>Bacteroidaceae</taxon>
        <taxon>Phocaeicola</taxon>
    </lineage>
</organism>
<comment type="caution">
    <text evidence="2">The sequence shown here is derived from an EMBL/GenBank/DDBJ whole genome shotgun (WGS) entry which is preliminary data.</text>
</comment>
<dbReference type="Gene3D" id="2.160.20.110">
    <property type="match status" value="2"/>
</dbReference>
<dbReference type="CDD" id="cd13120">
    <property type="entry name" value="BF2867_like_N"/>
    <property type="match status" value="1"/>
</dbReference>
<keyword evidence="1" id="KW-0732">Signal</keyword>
<dbReference type="Proteomes" id="UP000310760">
    <property type="component" value="Unassembled WGS sequence"/>
</dbReference>
<accession>A0A4S2FNX1</accession>
<name>A0A4S2FNX1_9BACT</name>
<dbReference type="Gene3D" id="2.60.40.2620">
    <property type="entry name" value="Fimbrillin-like"/>
    <property type="match status" value="1"/>
</dbReference>
<reference evidence="2 3" key="1">
    <citation type="submission" date="2019-04" db="EMBL/GenBank/DDBJ databases">
        <title>Microbes associate with the intestines of laboratory mice.</title>
        <authorList>
            <person name="Navarre W."/>
            <person name="Wong E."/>
            <person name="Huang K."/>
            <person name="Tropini C."/>
            <person name="Ng K."/>
            <person name="Yu B."/>
        </authorList>
    </citation>
    <scope>NUCLEOTIDE SEQUENCE [LARGE SCALE GENOMIC DNA]</scope>
    <source>
        <strain evidence="2 3">NM22_B1</strain>
    </source>
</reference>
<sequence length="1170" mass="123098">MKNIMYLSLAACLFAMGSCSNETFEEGYGKTGNDKLVATIPSVGTRTFMDGVSVKWSAGDKIGIFSQPSTSGSYTNNEYTLSKGEGTQSADFLGSSEGEKKVAYYPYTFAGVTYDGTTLAYTMPVSYTYKAEAPKDNNGAPMACLISKDAQNQISFKNAGALVYITVKNIPAGYTQAILTSQGEKAPDIAGNVEITFSEDGIPTLKTLTSNAKEVGGTNHKAVTINFAASDALQDLEFYFPIPVNTYPELNISVAGNNMAPLSIKTFRGDDGHGVVAERGVRLYGTVTIDKVTGEVPTEVENVTGATEALKESNAIVIADVPSESGTPEIALPKKETSDNEAVSISFDQISTTAEIAIKESSESTGTSVAQTVRVAVPAVETGGGTTAQAPSFKIELPASTVTLDAVDGKATYAKVTAKTAANTLVIKEGVTVKELVIVGGNVEVYGTVEKISLADGNSNETTVTSYASGVVKEVSGSNTDKFKFKSEWDGVSVAEAAPTNGKVYTAAQLAYYQSKEIPKATTGKDLPATMTGTVTLCADVDMKQHPWIGMVLGESAVFDGGKHTISNIRVDDFILSEQGKYTPNACVGLFAATKQGSQIKNITIDGFEVTGNGADAKWSGALVGYSYGTTLYESCHAKNVKIESNSADAYRIGGLIGFIGKMSGTDNAVTLNGCSASVITIKGSFALGGLVGTVQGNANRTFNNCDVDNIKLSVNEKSSAIHGAFSGNFYGPKAWSGYMSKFIGDINLNGTVIIDNNCSVDASFTETELNSFGYGDIAEYTYAKDASQEVINAAVAAAKHYSLADATTPFIPAQVDGGTITVNSMTLAKGTDYNRFTLIKDTWDGTTKTQPQKVDGVYQIKSAAELAWFQSKQAPTSATAASLPATIDADAKLCVDINLNHKPWLGMVINGKTFDGGKHTISNLNMSQYLLDQQATTYTPEACIGLFAAVYGNAAIKDIALDGVTIEPSAEKSPKWVGSLVGYSRGTGTIYTNCVAKNVKILTKGTGSYRVGGLIGYIEKSKGTADATATLTGCKVETANIAASFSYGGLIGSLYDSVTFTDCHTSNITLALNGDCTNNLGYVSKFIGDVTNNRTHNRVIVINNCSADLLTSEEQNALNFSSVAGQQGQTGTYTPVSPFVGIVDVTEQMTITVGGTTLVNGTDYNKYVN</sequence>
<dbReference type="RefSeq" id="WP_135951336.1">
    <property type="nucleotide sequence ID" value="NZ_CAOOJZ010000012.1"/>
</dbReference>
<evidence type="ECO:0008006" key="4">
    <source>
        <dbReference type="Google" id="ProtNLM"/>
    </source>
</evidence>
<dbReference type="EMBL" id="SRYJ01000016">
    <property type="protein sequence ID" value="TGY70763.1"/>
    <property type="molecule type" value="Genomic_DNA"/>
</dbReference>
<protein>
    <recommendedName>
        <fullName evidence="4">GLUG domain-containing protein</fullName>
    </recommendedName>
</protein>
<evidence type="ECO:0000256" key="1">
    <source>
        <dbReference type="SAM" id="SignalP"/>
    </source>
</evidence>
<evidence type="ECO:0000313" key="3">
    <source>
        <dbReference type="Proteomes" id="UP000310760"/>
    </source>
</evidence>
<gene>
    <name evidence="2" type="ORF">E5339_08720</name>
</gene>